<gene>
    <name evidence="5" type="ORF">PARMNEM_LOCUS18693</name>
</gene>
<dbReference type="SUPFAM" id="SSF49562">
    <property type="entry name" value="C2 domain (Calcium/lipid-binding domain, CaLB)"/>
    <property type="match status" value="2"/>
</dbReference>
<keyword evidence="3" id="KW-0472">Membrane</keyword>
<dbReference type="Proteomes" id="UP001314205">
    <property type="component" value="Unassembled WGS sequence"/>
</dbReference>
<dbReference type="AlphaFoldDB" id="A0AAV1LYA7"/>
<evidence type="ECO:0000256" key="3">
    <source>
        <dbReference type="SAM" id="Phobius"/>
    </source>
</evidence>
<feature type="domain" description="C2" evidence="4">
    <location>
        <begin position="147"/>
        <end position="264"/>
    </location>
</feature>
<keyword evidence="2" id="KW-0106">Calcium</keyword>
<evidence type="ECO:0000256" key="1">
    <source>
        <dbReference type="ARBA" id="ARBA00022723"/>
    </source>
</evidence>
<evidence type="ECO:0000259" key="4">
    <source>
        <dbReference type="PROSITE" id="PS50004"/>
    </source>
</evidence>
<dbReference type="EMBL" id="CAVLGL010000115">
    <property type="protein sequence ID" value="CAK1599865.1"/>
    <property type="molecule type" value="Genomic_DNA"/>
</dbReference>
<feature type="domain" description="C2" evidence="4">
    <location>
        <begin position="299"/>
        <end position="420"/>
    </location>
</feature>
<dbReference type="GO" id="GO:0046928">
    <property type="term" value="P:regulation of neurotransmitter secretion"/>
    <property type="evidence" value="ECO:0007669"/>
    <property type="project" value="TreeGrafter"/>
</dbReference>
<dbReference type="CDD" id="cd08376">
    <property type="entry name" value="C2B_MCTP_PRT"/>
    <property type="match status" value="1"/>
</dbReference>
<sequence length="692" mass="79691">MSFKKIKPFQAKSLLDYKGKEPPDYLPLPNSATFVMCKQNGDSDVSASNNDNVVLGLNERVALETESFANNNNIELVNGRADSDIVINPKLQATVCNGQPTQSESEQRASLPVPDSFVMDPLTPTALAVPSDIMDRIGSGLTLLRDHGKKVQKYFWKNRKFDVLKKSWKSQVNIVLVEAKDLPNDIPSNQNALYCKFRLGSESHKSKQVSKSKPTWRERFNLYMYEDTNLEVKVWHKGKQKTFIGRCVIDLSQLERERTHELWQELEYGRGSLHMLITLSGSERCVSMDCVPATNGVHQPEHEKFSWYRLENNWNEVGRLSVTVHGARGLSSLGINGNIDAYCVLEVDNARVQTHAVHNTSEPNWNKKFIFTVNDVTSTLDITIYDESIIQSMKSETLGKISVPLLRIINNEKKWYALKDRSKKNSAKGNCPRILLEMFLEWNPIKASLRVLSPKETKYIQKPPKFSIPLIYYNLKFIKSVFDGIYIGNEYYKRIFEWENREKSVLALGAWLMFWYYFRMWMTPLLLVLPFIPSWAVYRGNNCSPLPPTQSDEEIAEEDIEIQKDDKTIMKRLNELQDLTFTIKNSIDYIVSLLERIKNLVNFSVPYLSYLAIMALIAAAIAFYIIPINYIFMALGIYKFTRKALNPDRVPNNDILDFISRVPDNEILKQWRELKVTVPESSPSRSNSMKRR</sequence>
<evidence type="ECO:0000256" key="2">
    <source>
        <dbReference type="ARBA" id="ARBA00022837"/>
    </source>
</evidence>
<dbReference type="GO" id="GO:0005509">
    <property type="term" value="F:calcium ion binding"/>
    <property type="evidence" value="ECO:0007669"/>
    <property type="project" value="TreeGrafter"/>
</dbReference>
<dbReference type="Pfam" id="PF00168">
    <property type="entry name" value="C2"/>
    <property type="match status" value="2"/>
</dbReference>
<dbReference type="PANTHER" id="PTHR45911">
    <property type="entry name" value="C2 DOMAIN-CONTAINING PROTEIN"/>
    <property type="match status" value="1"/>
</dbReference>
<comment type="caution">
    <text evidence="5">The sequence shown here is derived from an EMBL/GenBank/DDBJ whole genome shotgun (WGS) entry which is preliminary data.</text>
</comment>
<dbReference type="InterPro" id="IPR035892">
    <property type="entry name" value="C2_domain_sf"/>
</dbReference>
<evidence type="ECO:0000313" key="5">
    <source>
        <dbReference type="EMBL" id="CAK1599865.1"/>
    </source>
</evidence>
<proteinExistence type="predicted"/>
<dbReference type="GO" id="GO:0030672">
    <property type="term" value="C:synaptic vesicle membrane"/>
    <property type="evidence" value="ECO:0007669"/>
    <property type="project" value="TreeGrafter"/>
</dbReference>
<accession>A0AAV1LYA7</accession>
<keyword evidence="3" id="KW-0812">Transmembrane</keyword>
<dbReference type="PANTHER" id="PTHR45911:SF4">
    <property type="entry name" value="MULTIPLE C2 AND TRANSMEMBRANE DOMAIN-CONTAINING PROTEIN"/>
    <property type="match status" value="1"/>
</dbReference>
<evidence type="ECO:0000313" key="6">
    <source>
        <dbReference type="Proteomes" id="UP001314205"/>
    </source>
</evidence>
<name>A0AAV1LYA7_9NEOP</name>
<feature type="transmembrane region" description="Helical" evidence="3">
    <location>
        <begin position="607"/>
        <end position="632"/>
    </location>
</feature>
<dbReference type="SMART" id="SM00239">
    <property type="entry name" value="C2"/>
    <property type="match status" value="2"/>
</dbReference>
<dbReference type="PROSITE" id="PS50004">
    <property type="entry name" value="C2"/>
    <property type="match status" value="2"/>
</dbReference>
<keyword evidence="6" id="KW-1185">Reference proteome</keyword>
<dbReference type="InterPro" id="IPR000008">
    <property type="entry name" value="C2_dom"/>
</dbReference>
<organism evidence="5 6">
    <name type="scientific">Parnassius mnemosyne</name>
    <name type="common">clouded apollo</name>
    <dbReference type="NCBI Taxonomy" id="213953"/>
    <lineage>
        <taxon>Eukaryota</taxon>
        <taxon>Metazoa</taxon>
        <taxon>Ecdysozoa</taxon>
        <taxon>Arthropoda</taxon>
        <taxon>Hexapoda</taxon>
        <taxon>Insecta</taxon>
        <taxon>Pterygota</taxon>
        <taxon>Neoptera</taxon>
        <taxon>Endopterygota</taxon>
        <taxon>Lepidoptera</taxon>
        <taxon>Glossata</taxon>
        <taxon>Ditrysia</taxon>
        <taxon>Papilionoidea</taxon>
        <taxon>Papilionidae</taxon>
        <taxon>Parnassiinae</taxon>
        <taxon>Parnassini</taxon>
        <taxon>Parnassius</taxon>
        <taxon>Driopa</taxon>
    </lineage>
</organism>
<protein>
    <recommendedName>
        <fullName evidence="4">C2 domain-containing protein</fullName>
    </recommendedName>
</protein>
<keyword evidence="3" id="KW-1133">Transmembrane helix</keyword>
<keyword evidence="1" id="KW-0479">Metal-binding</keyword>
<dbReference type="Gene3D" id="2.60.40.150">
    <property type="entry name" value="C2 domain"/>
    <property type="match status" value="2"/>
</dbReference>
<reference evidence="5 6" key="1">
    <citation type="submission" date="2023-11" db="EMBL/GenBank/DDBJ databases">
        <authorList>
            <person name="Hedman E."/>
            <person name="Englund M."/>
            <person name="Stromberg M."/>
            <person name="Nyberg Akerstrom W."/>
            <person name="Nylinder S."/>
            <person name="Jareborg N."/>
            <person name="Kallberg Y."/>
            <person name="Kronander E."/>
        </authorList>
    </citation>
    <scope>NUCLEOTIDE SEQUENCE [LARGE SCALE GENOMIC DNA]</scope>
</reference>